<dbReference type="EMBL" id="MLAK01000421">
    <property type="protein sequence ID" value="OHT14132.1"/>
    <property type="molecule type" value="Genomic_DNA"/>
</dbReference>
<keyword evidence="5" id="KW-1185">Reference proteome</keyword>
<feature type="signal peptide" evidence="2">
    <location>
        <begin position="1"/>
        <end position="18"/>
    </location>
</feature>
<name>A0A1J4KWP4_9EUKA</name>
<keyword evidence="2" id="KW-0732">Signal</keyword>
<dbReference type="PANTHER" id="PTHR14705:SF0">
    <property type="entry name" value="CATION CHANNEL SPERM-ASSOCIATED AUXILIARY SUBUNIT BETA"/>
    <property type="match status" value="1"/>
</dbReference>
<keyword evidence="1" id="KW-1133">Transmembrane helix</keyword>
<evidence type="ECO:0000313" key="5">
    <source>
        <dbReference type="Proteomes" id="UP000179807"/>
    </source>
</evidence>
<evidence type="ECO:0000259" key="3">
    <source>
        <dbReference type="PROSITE" id="PS50093"/>
    </source>
</evidence>
<dbReference type="AlphaFoldDB" id="A0A1J4KWP4"/>
<protein>
    <recommendedName>
        <fullName evidence="3">PKD domain-containing protein</fullName>
    </recommendedName>
</protein>
<dbReference type="Pfam" id="PF15149">
    <property type="entry name" value="CATSPERB_C"/>
    <property type="match status" value="1"/>
</dbReference>
<dbReference type="InterPro" id="IPR035986">
    <property type="entry name" value="PKD_dom_sf"/>
</dbReference>
<comment type="caution">
    <text evidence="4">The sequence shown here is derived from an EMBL/GenBank/DDBJ whole genome shotgun (WGS) entry which is preliminary data.</text>
</comment>
<dbReference type="VEuPathDB" id="TrichDB:TRFO_03167"/>
<dbReference type="InterPro" id="IPR048789">
    <property type="entry name" value="CATSPERB_C"/>
</dbReference>
<dbReference type="GeneID" id="94825834"/>
<dbReference type="InterPro" id="IPR000601">
    <property type="entry name" value="PKD_dom"/>
</dbReference>
<dbReference type="SUPFAM" id="SSF49299">
    <property type="entry name" value="PKD domain"/>
    <property type="match status" value="1"/>
</dbReference>
<keyword evidence="1" id="KW-0472">Membrane</keyword>
<dbReference type="RefSeq" id="XP_068367268.1">
    <property type="nucleotide sequence ID" value="XM_068491130.1"/>
</dbReference>
<dbReference type="GO" id="GO:0005929">
    <property type="term" value="C:cilium"/>
    <property type="evidence" value="ECO:0007669"/>
    <property type="project" value="TreeGrafter"/>
</dbReference>
<feature type="chain" id="PRO_5009630215" description="PKD domain-containing protein" evidence="2">
    <location>
        <begin position="19"/>
        <end position="1179"/>
    </location>
</feature>
<evidence type="ECO:0000256" key="2">
    <source>
        <dbReference type="SAM" id="SignalP"/>
    </source>
</evidence>
<keyword evidence="1" id="KW-0812">Transmembrane</keyword>
<reference evidence="4" key="1">
    <citation type="submission" date="2016-10" db="EMBL/GenBank/DDBJ databases">
        <authorList>
            <person name="Benchimol M."/>
            <person name="Almeida L.G."/>
            <person name="Vasconcelos A.T."/>
            <person name="Perreira-Neves A."/>
            <person name="Rosa I.A."/>
            <person name="Tasca T."/>
            <person name="Bogo M.R."/>
            <person name="de Souza W."/>
        </authorList>
    </citation>
    <scope>NUCLEOTIDE SEQUENCE [LARGE SCALE GENOMIC DNA]</scope>
    <source>
        <strain evidence="4">K</strain>
    </source>
</reference>
<dbReference type="GO" id="GO:0036128">
    <property type="term" value="C:CatSper complex"/>
    <property type="evidence" value="ECO:0007669"/>
    <property type="project" value="InterPro"/>
</dbReference>
<dbReference type="InterPro" id="IPR028748">
    <property type="entry name" value="CATSPERB"/>
</dbReference>
<evidence type="ECO:0000256" key="1">
    <source>
        <dbReference type="SAM" id="Phobius"/>
    </source>
</evidence>
<feature type="domain" description="PKD" evidence="3">
    <location>
        <begin position="35"/>
        <end position="84"/>
    </location>
</feature>
<gene>
    <name evidence="4" type="ORF">TRFO_03167</name>
</gene>
<dbReference type="PANTHER" id="PTHR14705">
    <property type="entry name" value="CATION CHANNEL SPERM-ASSOCIATED PROTEIN SUBUNIT BETA"/>
    <property type="match status" value="1"/>
</dbReference>
<dbReference type="Proteomes" id="UP000179807">
    <property type="component" value="Unassembled WGS sequence"/>
</dbReference>
<organism evidence="4 5">
    <name type="scientific">Tritrichomonas foetus</name>
    <dbReference type="NCBI Taxonomy" id="1144522"/>
    <lineage>
        <taxon>Eukaryota</taxon>
        <taxon>Metamonada</taxon>
        <taxon>Parabasalia</taxon>
        <taxon>Tritrichomonadida</taxon>
        <taxon>Tritrichomonadidae</taxon>
        <taxon>Tritrichomonas</taxon>
    </lineage>
</organism>
<sequence length="1179" mass="134048">MTLFLLLFPVSCLMNIYPFVQNGRKITDILLTQYVLYDSDIESNEIYYNYDFGDSSDHLNSTNHSVFHEYDFPGEKTVTVSKFNDTFISAYAQKRVNINHFQEFYRFGMSGPLELKNGSLVLEEISNSDSDSNFSSLRSNSITIPPNTSYWRLQVASISGVQSSLTSYYINSGIEPTIHVSNSSISIKIVQTTKEMWILKVEANEPEPVSVTARFDITTSNLLLNPVGCNIFLTKRVFNEDEYENKNTTIPKTTINVHTVPISPNSGIFIDNGSIYMSDDSFHSFRKLLFRGFEKSSFSEAVFSTLFFACIVNNEIYYRNYFLSDELKKVPNLSSTMTDVHLFALESDDIPRERTSSEIYDAAGPFLASFKSNNQFSILRFNGTTKIINLPTNVTTVLFTTIVSNINNIIALVYESSSTNSSTYSVLLNINFEENSITHVNFIENDVLDEDGNDQAIIGGYIHPPTESLVFYTKTKLYLTFDGGFTLTFVGKVYDKIVSLTSSHSDDEIYILDNEGNFYILFTERCLLHRYETYYFSSSSLITDASNTVYLISSDENIGSKAIPVDSYISTFVLDDLERQNMSLTVSYAVDNLYIFDLNHNNPNYFMYLSIYSRSGYEECKFTSENQCKLIFDGDVFSNSKYLKILHFTEIEDNTNFTIEFETSYLTRNDIGKSIVISEIMGVFEIIDCDEDEKVFNMTRVSSTISYSPGILEDVNTTVQLIDLKPSFSITGINGLLVENYSNNNLYSISTSSNNLNFSDYTIGLILESEDQSLKFVVFGIIDSNTIIVALVNASNSKTEDIWSKFANFNEKVFTFRPPNKDLPDEEYFSIIPHSKRSWRLQYSLCNGDVSSLGSNDQHTQLPVMYFTSDDPVYVSIQLPSSQEVQTRFSQPSLVKSAAEVSKRQVNYTLHLDDENIPFTRLISLYRSGSPRCRSISIFGVSPLCPANQRLIVTAPNNEKLVYLPTNYRPPSIDGNNIGLSPNVYNRDPENSKIMKSMLKISRNENGSIQNRCLGAKNKDECHCERAELFKMHEDDSDCLKTAYFHRFFDEFKPSVVLQAYIHGQWITIDESPDVVVKDINKRAPFCVNHVCVKDGDSELPFKTGDSILLRGIELWHLKFIARDKCGVSAQYMLYVERPPLMKNMVYLIQSITAITIGLILWFAVICVTKAPKRKRKQN</sequence>
<accession>A0A1J4KWP4</accession>
<proteinExistence type="predicted"/>
<dbReference type="PROSITE" id="PS50093">
    <property type="entry name" value="PKD"/>
    <property type="match status" value="1"/>
</dbReference>
<evidence type="ECO:0000313" key="4">
    <source>
        <dbReference type="EMBL" id="OHT14132.1"/>
    </source>
</evidence>
<feature type="transmembrane region" description="Helical" evidence="1">
    <location>
        <begin position="1145"/>
        <end position="1168"/>
    </location>
</feature>